<evidence type="ECO:0000313" key="4">
    <source>
        <dbReference type="Proteomes" id="UP000031599"/>
    </source>
</evidence>
<evidence type="ECO:0000259" key="1">
    <source>
        <dbReference type="Pfam" id="PF26381"/>
    </source>
</evidence>
<accession>A0A0C2DDM2</accession>
<dbReference type="EMBL" id="JMCC02000021">
    <property type="protein sequence ID" value="KIG17732.1"/>
    <property type="molecule type" value="Genomic_DNA"/>
</dbReference>
<name>A0A0C2DDM2_9BACT</name>
<dbReference type="Pfam" id="PF26381">
    <property type="entry name" value="BREX_PglY_5th"/>
    <property type="match status" value="1"/>
</dbReference>
<dbReference type="Proteomes" id="UP000031599">
    <property type="component" value="Unassembled WGS sequence"/>
</dbReference>
<protein>
    <submittedName>
        <fullName evidence="3">Bacteriophage (PhiC31) resistance</fullName>
    </submittedName>
</protein>
<dbReference type="InterPro" id="IPR058748">
    <property type="entry name" value="PglY_5th"/>
</dbReference>
<dbReference type="Pfam" id="PF26382">
    <property type="entry name" value="BREX_PglY_6th"/>
    <property type="match status" value="1"/>
</dbReference>
<comment type="caution">
    <text evidence="3">The sequence shown here is derived from an EMBL/GenBank/DDBJ whole genome shotgun (WGS) entry which is preliminary data.</text>
</comment>
<feature type="domain" description="ATPase PglY C-terminal" evidence="2">
    <location>
        <begin position="995"/>
        <end position="1160"/>
    </location>
</feature>
<proteinExistence type="predicted"/>
<gene>
    <name evidence="3" type="ORF">DB30_03007</name>
</gene>
<reference evidence="3 4" key="1">
    <citation type="submission" date="2014-12" db="EMBL/GenBank/DDBJ databases">
        <title>Genome assembly of Enhygromyxa salina DSM 15201.</title>
        <authorList>
            <person name="Sharma G."/>
            <person name="Subramanian S."/>
        </authorList>
    </citation>
    <scope>NUCLEOTIDE SEQUENCE [LARGE SCALE GENOMIC DNA]</scope>
    <source>
        <strain evidence="3 4">DSM 15201</strain>
    </source>
</reference>
<sequence>MTKVRDLFDIPEHVSKSDFVVKLTEGVARPKETIGTYVITPRLADAFDQAMGLVNKAVRDGVSGGAYLHGSFGSGKSHFMAMLSLLLDDVELAWARPEFHDLRTKFDWVGKKKVLDLQMHLLGKDSLEEAIYPAYLAYLAAHHPEAPIPGIFADQELFENAVELLTSMGDETFFAPMNEGLAGGESESDWGEFAQADRWSRDSFDAACQSTDPELRATLLNALLSTHLKAFRSSARAFKDLDEGLWALSHHARSLGYDVVVLFLDELILRMSMGAAQPTWLNNMVMSMIKLVESNHANRAVPIVSFIARQRALQEMVGDQLAGPDSHRLQHALSLARGRFGQVELPNEELPAIVEKRVLVARDEGAKVAVDRAFEQLQDKAGKAWITLTAQKYDAKAFRRLYPFSPTLVETLVALSSSLQRQRTSIKLLTEMLVEHINDLELGELVGVGDLFDLLATGDESAEGIMRERFRAAKHLYKHALLPMIQEAHGTNTPQTCQRLSDNHQLRLGCANCPVRACRNDNRIVKTLLVGALAPESEALKNLTVGRLVELNHGHIRTRIAGQERQIVTHKLRKWASEMHQIQLGRQDDPTVSIELHGVDLGPIMDQARSVDSSARRQNEIRRMLFEEMGVGKDVEVGVDQSIEWRGSKRAGHVRFGNVRVMPTQVMRCPEDHDWRLLVDFPFDEEGHGPHEDEAVLDAFREEHGGTWTLAWLPSFFSKSVNDLLGELVVLNHILDTGLATRQGYVKHLSPDQQTMAVNSMQSLQSQKRQQVFEAMRKAYGLASAGPNDEQLDPSRRMDTHLHTLQPGLKVHPTLAPDLSLALAKYIPALLEHRYPRHPHFAKRPGPKAIGQVLGHLDELVDREDHRLVLDRHQVEEMRGILGELGFVRVTENAVLLRHDGTAQMIEQRRMQKSIDHPSAEQVAEWFDPDGKCGLLPEAMAIVVRAYARVMSRTLVAGGGEFVYQPGKAIPGTVILEKPDLPAPSEWADALKLAEYLGITLPSKALHGDNLRRLERELGSRVSEVAKAVTALPAELRTWSAVMGLTGELPRVITADSADQLIAQIQHKPAVEQVRALARFEAKTSPGAVGRSVASATRNTQVLGSPLTLGVFRQLGSLGDGDAVRQILEEARKCLRQDEVVTSLADRISNLAREGQKLIESMLEPGPGPGPVTDPADPTQTVVVHKQKVASGDRAAVLAALEAVLGEARTELSEDGDLRLNVELTITRKDRS</sequence>
<feature type="domain" description="ATPase PglY 5th" evidence="1">
    <location>
        <begin position="850"/>
        <end position="948"/>
    </location>
</feature>
<evidence type="ECO:0000313" key="3">
    <source>
        <dbReference type="EMBL" id="KIG17732.1"/>
    </source>
</evidence>
<organism evidence="3 4">
    <name type="scientific">Enhygromyxa salina</name>
    <dbReference type="NCBI Taxonomy" id="215803"/>
    <lineage>
        <taxon>Bacteria</taxon>
        <taxon>Pseudomonadati</taxon>
        <taxon>Myxococcota</taxon>
        <taxon>Polyangia</taxon>
        <taxon>Nannocystales</taxon>
        <taxon>Nannocystaceae</taxon>
        <taxon>Enhygromyxa</taxon>
    </lineage>
</organism>
<dbReference type="InterPro" id="IPR058747">
    <property type="entry name" value="PglY_C"/>
</dbReference>
<dbReference type="RefSeq" id="WP_052548156.1">
    <property type="nucleotide sequence ID" value="NZ_JMCC02000021.1"/>
</dbReference>
<dbReference type="AlphaFoldDB" id="A0A0C2DDM2"/>
<evidence type="ECO:0000259" key="2">
    <source>
        <dbReference type="Pfam" id="PF26382"/>
    </source>
</evidence>